<evidence type="ECO:0000313" key="1">
    <source>
        <dbReference type="EMBL" id="KAI8033935.1"/>
    </source>
</evidence>
<protein>
    <submittedName>
        <fullName evidence="1">Uncharacterized protein</fullName>
    </submittedName>
</protein>
<accession>A0A9Q0BJH8</accession>
<evidence type="ECO:0000313" key="2">
    <source>
        <dbReference type="Proteomes" id="UP001059596"/>
    </source>
</evidence>
<name>A0A9Q0BJH8_9MUSC</name>
<keyword evidence="2" id="KW-1185">Reference proteome</keyword>
<dbReference type="EMBL" id="JAMKOV010000090">
    <property type="protein sequence ID" value="KAI8033935.1"/>
    <property type="molecule type" value="Genomic_DNA"/>
</dbReference>
<dbReference type="AlphaFoldDB" id="A0A9Q0BJH8"/>
<organism evidence="1 2">
    <name type="scientific">Drosophila gunungcola</name>
    <name type="common">fruit fly</name>
    <dbReference type="NCBI Taxonomy" id="103775"/>
    <lineage>
        <taxon>Eukaryota</taxon>
        <taxon>Metazoa</taxon>
        <taxon>Ecdysozoa</taxon>
        <taxon>Arthropoda</taxon>
        <taxon>Hexapoda</taxon>
        <taxon>Insecta</taxon>
        <taxon>Pterygota</taxon>
        <taxon>Neoptera</taxon>
        <taxon>Endopterygota</taxon>
        <taxon>Diptera</taxon>
        <taxon>Brachycera</taxon>
        <taxon>Muscomorpha</taxon>
        <taxon>Ephydroidea</taxon>
        <taxon>Drosophilidae</taxon>
        <taxon>Drosophila</taxon>
        <taxon>Sophophora</taxon>
    </lineage>
</organism>
<reference evidence="1" key="1">
    <citation type="journal article" date="2023" name="Genome Biol. Evol.">
        <title>Long-read-based Genome Assembly of Drosophila gunungcola Reveals Fewer Chemosensory Genes in Flower-breeding Species.</title>
        <authorList>
            <person name="Negi A."/>
            <person name="Liao B.Y."/>
            <person name="Yeh S.D."/>
        </authorList>
    </citation>
    <scope>NUCLEOTIDE SEQUENCE</scope>
    <source>
        <strain evidence="1">Sukarami</strain>
    </source>
</reference>
<comment type="caution">
    <text evidence="1">The sequence shown here is derived from an EMBL/GenBank/DDBJ whole genome shotgun (WGS) entry which is preliminary data.</text>
</comment>
<proteinExistence type="predicted"/>
<gene>
    <name evidence="1" type="ORF">M5D96_013309</name>
</gene>
<sequence>MTEPESAPCKFCSQNHNTFLLDLGHKITPTYTGILALFRNFGGLHCKPVITTQSVSLPCRPFWQMSRSHYGCPAELMFINFN</sequence>
<dbReference type="Proteomes" id="UP001059596">
    <property type="component" value="Unassembled WGS sequence"/>
</dbReference>